<gene>
    <name evidence="2" type="primary">PocGH01_00166800</name>
    <name evidence="2" type="ORF">POCGH01_00166800</name>
</gene>
<dbReference type="OrthoDB" id="384156at2759"/>
<keyword evidence="3" id="KW-1185">Reference proteome</keyword>
<keyword evidence="1" id="KW-0812">Transmembrane</keyword>
<proteinExistence type="predicted"/>
<dbReference type="EMBL" id="FLRI01000293">
    <property type="protein sequence ID" value="SBT84029.1"/>
    <property type="molecule type" value="Genomic_DNA"/>
</dbReference>
<evidence type="ECO:0000256" key="1">
    <source>
        <dbReference type="SAM" id="Phobius"/>
    </source>
</evidence>
<dbReference type="VEuPathDB" id="PlasmoDB:PocGH01_00166800"/>
<evidence type="ECO:0000313" key="2">
    <source>
        <dbReference type="EMBL" id="SBT84029.1"/>
    </source>
</evidence>
<name>A0A1D3JDZ2_PLAOA</name>
<keyword evidence="1" id="KW-0472">Membrane</keyword>
<sequence>MADNKYENELPANKFINEMNNINYSANFSGSHDFTDAMHLAKSVTKDIGLLFYKNYKYIFDEYEKRRHRCNYLNFWLDMKENEHKKAFGDKHIQEWEYIKKLRKNIEANRFHPNVCNDIRSEHSLIERGNRYELEHFCENRDHLRNLCEQQRGSISAYNEKCLKLADYVNKYYRTFFDKYRCLTGDSTTPDIQYHVTNDCTLYDMSKTFPEYIFDNKQVSEKVNSRNNIILYSEYENFLSCHKNKEELVSSTIITAETSCSCPPTQNILYGVSALLGIISMFFYLYNFTTLGSWLRGRITKNQIARRDIDDKEAYSLTNESSDIMLNNSVGKGYYLAYEAA</sequence>
<feature type="transmembrane region" description="Helical" evidence="1">
    <location>
        <begin position="268"/>
        <end position="288"/>
    </location>
</feature>
<dbReference type="VEuPathDB" id="PlasmoDB:POWCR01_130055100"/>
<accession>A0A1D3JDZ2</accession>
<keyword evidence="1" id="KW-1133">Transmembrane helix</keyword>
<organism evidence="2 3">
    <name type="scientific">Plasmodium ovale</name>
    <name type="common">malaria parasite P. ovale</name>
    <dbReference type="NCBI Taxonomy" id="36330"/>
    <lineage>
        <taxon>Eukaryota</taxon>
        <taxon>Sar</taxon>
        <taxon>Alveolata</taxon>
        <taxon>Apicomplexa</taxon>
        <taxon>Aconoidasida</taxon>
        <taxon>Haemosporida</taxon>
        <taxon>Plasmodiidae</taxon>
        <taxon>Plasmodium</taxon>
        <taxon>Plasmodium (Plasmodium)</taxon>
    </lineage>
</organism>
<dbReference type="Proteomes" id="UP000242942">
    <property type="component" value="Unassembled WGS sequence"/>
</dbReference>
<protein>
    <submittedName>
        <fullName evidence="2">PIR protein</fullName>
    </submittedName>
</protein>
<evidence type="ECO:0000313" key="3">
    <source>
        <dbReference type="Proteomes" id="UP000242942"/>
    </source>
</evidence>
<reference evidence="2 3" key="1">
    <citation type="submission" date="2016-06" db="EMBL/GenBank/DDBJ databases">
        <authorList>
            <consortium name="Pathogen Informatics"/>
        </authorList>
    </citation>
    <scope>NUCLEOTIDE SEQUENCE [LARGE SCALE GENOMIC DNA]</scope>
    <source>
        <strain evidence="2">PocGH01</strain>
    </source>
</reference>
<dbReference type="AlphaFoldDB" id="A0A1D3JDZ2"/>